<accession>A0A2W2DZN7</accession>
<comment type="caution">
    <text evidence="1">The sequence shown here is derived from an EMBL/GenBank/DDBJ whole genome shotgun (WGS) entry which is preliminary data.</text>
</comment>
<evidence type="ECO:0000313" key="2">
    <source>
        <dbReference type="Proteomes" id="UP000249304"/>
    </source>
</evidence>
<dbReference type="EMBL" id="POUD01000356">
    <property type="protein sequence ID" value="PZG05378.1"/>
    <property type="molecule type" value="Genomic_DNA"/>
</dbReference>
<gene>
    <name evidence="1" type="ORF">C1J01_43530</name>
</gene>
<evidence type="ECO:0000313" key="1">
    <source>
        <dbReference type="EMBL" id="PZG05378.1"/>
    </source>
</evidence>
<dbReference type="Proteomes" id="UP000249304">
    <property type="component" value="Unassembled WGS sequence"/>
</dbReference>
<name>A0A2W2DZN7_9ACTN</name>
<protein>
    <recommendedName>
        <fullName evidence="3">DUF4185 domain-containing protein</fullName>
    </recommendedName>
</protein>
<reference evidence="1 2" key="1">
    <citation type="submission" date="2018-01" db="EMBL/GenBank/DDBJ databases">
        <title>Draft genome sequence of Nonomuraea sp. KC333.</title>
        <authorList>
            <person name="Sahin N."/>
            <person name="Saygin H."/>
            <person name="Ay H."/>
        </authorList>
    </citation>
    <scope>NUCLEOTIDE SEQUENCE [LARGE SCALE GENOMIC DNA]</scope>
    <source>
        <strain evidence="1 2">KC333</strain>
    </source>
</reference>
<dbReference type="SUPFAM" id="SSF75005">
    <property type="entry name" value="Arabinanase/levansucrase/invertase"/>
    <property type="match status" value="1"/>
</dbReference>
<dbReference type="AlphaFoldDB" id="A0A2W2DZN7"/>
<dbReference type="Gene3D" id="2.115.10.20">
    <property type="entry name" value="Glycosyl hydrolase domain, family 43"/>
    <property type="match status" value="1"/>
</dbReference>
<dbReference type="InterPro" id="IPR023296">
    <property type="entry name" value="Glyco_hydro_beta-prop_sf"/>
</dbReference>
<evidence type="ECO:0008006" key="3">
    <source>
        <dbReference type="Google" id="ProtNLM"/>
    </source>
</evidence>
<proteinExistence type="predicted"/>
<organism evidence="1 2">
    <name type="scientific">Nonomuraea aridisoli</name>
    <dbReference type="NCBI Taxonomy" id="2070368"/>
    <lineage>
        <taxon>Bacteria</taxon>
        <taxon>Bacillati</taxon>
        <taxon>Actinomycetota</taxon>
        <taxon>Actinomycetes</taxon>
        <taxon>Streptosporangiales</taxon>
        <taxon>Streptosporangiaceae</taxon>
        <taxon>Nonomuraea</taxon>
    </lineage>
</organism>
<sequence length="253" mass="28365">MHTPSYVRAGAEERVYYAGRSTRAVTGRASRYAIGCLIRTPVGWRRHGPPVHTGTAERPSVLEPLVRHDEGLWRMWYLSAVGEVGRGELPDYRIEYVESEDGLTRWSTPTVLFTTEDGFFDNAVQRVGDHYEMVVARGTNLFGTADYPAQGLWWLRSARPSGDRRDWTAEPVRLLDTDDEPSPWFAMGGCGPSFHYGDTDADRDTLYVFFTGTHAPVDRLRTVVRRRRLLVPAPFYLATGRITLPGGAAGTCP</sequence>
<keyword evidence="2" id="KW-1185">Reference proteome</keyword>